<accession>A0ABS7QS59</accession>
<dbReference type="EMBL" id="JAINVZ010000008">
    <property type="protein sequence ID" value="MBY8886029.1"/>
    <property type="molecule type" value="Genomic_DNA"/>
</dbReference>
<keyword evidence="3" id="KW-1185">Reference proteome</keyword>
<keyword evidence="1" id="KW-0812">Transmembrane</keyword>
<dbReference type="RefSeq" id="WP_222977860.1">
    <property type="nucleotide sequence ID" value="NZ_JAINVZ010000008.1"/>
</dbReference>
<feature type="transmembrane region" description="Helical" evidence="1">
    <location>
        <begin position="302"/>
        <end position="323"/>
    </location>
</feature>
<protein>
    <submittedName>
        <fullName evidence="2">ABC transporter</fullName>
    </submittedName>
</protein>
<proteinExistence type="predicted"/>
<dbReference type="Proteomes" id="UP001198565">
    <property type="component" value="Unassembled WGS sequence"/>
</dbReference>
<reference evidence="2 3" key="1">
    <citation type="submission" date="2021-08" db="EMBL/GenBank/DDBJ databases">
        <title>Streptomyces sp. PTM05 isolated from lichen.</title>
        <authorList>
            <person name="Somphong A."/>
            <person name="Phongsopitanun W."/>
            <person name="Tanasupawat S."/>
        </authorList>
    </citation>
    <scope>NUCLEOTIDE SEQUENCE [LARGE SCALE GENOMIC DNA]</scope>
    <source>
        <strain evidence="2 3">Ptm05</strain>
    </source>
</reference>
<comment type="caution">
    <text evidence="2">The sequence shown here is derived from an EMBL/GenBank/DDBJ whole genome shotgun (WGS) entry which is preliminary data.</text>
</comment>
<keyword evidence="1" id="KW-0472">Membrane</keyword>
<evidence type="ECO:0000256" key="1">
    <source>
        <dbReference type="SAM" id="Phobius"/>
    </source>
</evidence>
<keyword evidence="1" id="KW-1133">Transmembrane helix</keyword>
<feature type="transmembrane region" description="Helical" evidence="1">
    <location>
        <begin position="174"/>
        <end position="193"/>
    </location>
</feature>
<evidence type="ECO:0000313" key="2">
    <source>
        <dbReference type="EMBL" id="MBY8886029.1"/>
    </source>
</evidence>
<sequence length="330" mass="35682">MTTLSGTPAATRSPRLLRLRGLTWLVWRQHRAAFWTMLGLTVVCVAWIAYQRAGMMHYLDRFGWPHPRTDDWTQGFQPQLDRLNQVGSVILGVPILLGVFVGAPLLAGDLENGTAKLVASQSVSRVRWLTAKLGITLAVVLVCTGALGVAYGWWVGPVKATSQLTWTDETVLDTTGPLPAALTLFTVVGGMAIGLLVRRVLMAMVVTFGFTVVLEILWVHFQLSLGSVVTVLTHGGVLGDPPQLPPGAYEVDQSYLTSSGHTVGWSTCSNAPTDKAHAACLASNHIVGWSVKYLPISRMSSMQWTGTAILVALSVAVVAYVLLRSRKRLV</sequence>
<feature type="transmembrane region" description="Helical" evidence="1">
    <location>
        <begin position="200"/>
        <end position="221"/>
    </location>
</feature>
<evidence type="ECO:0000313" key="3">
    <source>
        <dbReference type="Proteomes" id="UP001198565"/>
    </source>
</evidence>
<gene>
    <name evidence="2" type="ORF">K7472_14345</name>
</gene>
<organism evidence="2 3">
    <name type="scientific">Streptantibioticus parmotrematis</name>
    <dbReference type="NCBI Taxonomy" id="2873249"/>
    <lineage>
        <taxon>Bacteria</taxon>
        <taxon>Bacillati</taxon>
        <taxon>Actinomycetota</taxon>
        <taxon>Actinomycetes</taxon>
        <taxon>Kitasatosporales</taxon>
        <taxon>Streptomycetaceae</taxon>
        <taxon>Streptantibioticus</taxon>
    </lineage>
</organism>
<feature type="transmembrane region" description="Helical" evidence="1">
    <location>
        <begin position="129"/>
        <end position="154"/>
    </location>
</feature>
<feature type="transmembrane region" description="Helical" evidence="1">
    <location>
        <begin position="32"/>
        <end position="50"/>
    </location>
</feature>
<name>A0ABS7QS59_9ACTN</name>
<feature type="transmembrane region" description="Helical" evidence="1">
    <location>
        <begin position="86"/>
        <end position="108"/>
    </location>
</feature>